<dbReference type="GO" id="GO:0003779">
    <property type="term" value="F:actin binding"/>
    <property type="evidence" value="ECO:0007669"/>
    <property type="project" value="InterPro"/>
</dbReference>
<dbReference type="FunFam" id="3.40.20.10:FF:000048">
    <property type="entry name" value="Putative gmf family protein"/>
    <property type="match status" value="1"/>
</dbReference>
<feature type="compositionally biased region" description="Basic and acidic residues" evidence="2">
    <location>
        <begin position="8"/>
        <end position="54"/>
    </location>
</feature>
<dbReference type="PANTHER" id="PTHR11249:SF2">
    <property type="entry name" value="GLIA MATURATION FACTOR"/>
    <property type="match status" value="1"/>
</dbReference>
<dbReference type="CDD" id="cd11283">
    <property type="entry name" value="ADF_GMF-beta_like"/>
    <property type="match status" value="1"/>
</dbReference>
<proteinExistence type="inferred from homology"/>
<name>A0A2I2FNE3_ASPCN</name>
<gene>
    <name evidence="4" type="ORF">BDW47DRAFT_121934</name>
</gene>
<evidence type="ECO:0000256" key="1">
    <source>
        <dbReference type="ARBA" id="ARBA00010055"/>
    </source>
</evidence>
<dbReference type="SMART" id="SM00102">
    <property type="entry name" value="ADF"/>
    <property type="match status" value="1"/>
</dbReference>
<dbReference type="InterPro" id="IPR002108">
    <property type="entry name" value="ADF-H"/>
</dbReference>
<feature type="region of interest" description="Disordered" evidence="2">
    <location>
        <begin position="1"/>
        <end position="58"/>
    </location>
</feature>
<accession>A0A2I2FNE3</accession>
<protein>
    <recommendedName>
        <fullName evidence="3">ADF-H domain-containing protein</fullName>
    </recommendedName>
</protein>
<evidence type="ECO:0000313" key="4">
    <source>
        <dbReference type="EMBL" id="PLB42149.1"/>
    </source>
</evidence>
<dbReference type="GeneID" id="36522901"/>
<reference evidence="4 5" key="1">
    <citation type="submission" date="2017-12" db="EMBL/GenBank/DDBJ databases">
        <authorList>
            <consortium name="DOE Joint Genome Institute"/>
            <person name="Haridas S."/>
            <person name="Kjaerbolling I."/>
            <person name="Vesth T.C."/>
            <person name="Frisvad J.C."/>
            <person name="Nybo J.L."/>
            <person name="Theobald S."/>
            <person name="Kuo A."/>
            <person name="Bowyer P."/>
            <person name="Matsuda Y."/>
            <person name="Mondo S."/>
            <person name="Lyhne E.K."/>
            <person name="Kogle M.E."/>
            <person name="Clum A."/>
            <person name="Lipzen A."/>
            <person name="Salamov A."/>
            <person name="Ngan C.Y."/>
            <person name="Daum C."/>
            <person name="Chiniquy J."/>
            <person name="Barry K."/>
            <person name="LaButti K."/>
            <person name="Simmons B.A."/>
            <person name="Magnuson J.K."/>
            <person name="Mortensen U.H."/>
            <person name="Larsen T.O."/>
            <person name="Grigoriev I.V."/>
            <person name="Baker S.E."/>
            <person name="Andersen M.R."/>
            <person name="Nordberg H.P."/>
            <person name="Cantor M.N."/>
            <person name="Hua S.X."/>
        </authorList>
    </citation>
    <scope>NUCLEOTIDE SEQUENCE [LARGE SCALE GENOMIC DNA]</scope>
    <source>
        <strain evidence="4 5">CBS 102.13</strain>
    </source>
</reference>
<comment type="similarity">
    <text evidence="1">Belongs to the actin-binding proteins ADF family. GMF subfamily.</text>
</comment>
<dbReference type="EMBL" id="KZ559118">
    <property type="protein sequence ID" value="PLB42149.1"/>
    <property type="molecule type" value="Genomic_DNA"/>
</dbReference>
<dbReference type="RefSeq" id="XP_024676161.1">
    <property type="nucleotide sequence ID" value="XM_024815741.1"/>
</dbReference>
<dbReference type="PROSITE" id="PS51263">
    <property type="entry name" value="ADF_H"/>
    <property type="match status" value="1"/>
</dbReference>
<feature type="domain" description="ADF-H" evidence="3">
    <location>
        <begin position="63"/>
        <end position="199"/>
    </location>
</feature>
<dbReference type="SUPFAM" id="SSF55753">
    <property type="entry name" value="Actin depolymerizing proteins"/>
    <property type="match status" value="1"/>
</dbReference>
<dbReference type="Pfam" id="PF00241">
    <property type="entry name" value="Cofilin_ADF"/>
    <property type="match status" value="1"/>
</dbReference>
<dbReference type="GO" id="GO:0071846">
    <property type="term" value="P:actin filament debranching"/>
    <property type="evidence" value="ECO:0007669"/>
    <property type="project" value="InterPro"/>
</dbReference>
<dbReference type="AlphaFoldDB" id="A0A2I2FNE3"/>
<dbReference type="GO" id="GO:0030479">
    <property type="term" value="C:actin cortical patch"/>
    <property type="evidence" value="ECO:0007669"/>
    <property type="project" value="TreeGrafter"/>
</dbReference>
<evidence type="ECO:0000313" key="5">
    <source>
        <dbReference type="Proteomes" id="UP000234585"/>
    </source>
</evidence>
<dbReference type="InterPro" id="IPR029006">
    <property type="entry name" value="ADF-H/Gelsolin-like_dom_sf"/>
</dbReference>
<sequence length="200" mass="22972">MAGELTEPSEHASKQKSREIDRKLRKNGREERFVYQLLKKDERGKDETSQRAEKNANGVMSESRLYSFSPETKEKLRKFRLGTSRAKDAQALIYIIDSKNHEIRPEDEQVYSKMEDLADELPESSPRFILLSYPLTLGSGRLTVPYVLLYWLPENCNPTSRMTYAGAVELMRATAEVNRVIEVHEEDDITSIESKLQGAD</sequence>
<dbReference type="GO" id="GO:0071933">
    <property type="term" value="F:Arp2/3 complex binding"/>
    <property type="evidence" value="ECO:0007669"/>
    <property type="project" value="InterPro"/>
</dbReference>
<organism evidence="4 5">
    <name type="scientific">Aspergillus candidus</name>
    <dbReference type="NCBI Taxonomy" id="41067"/>
    <lineage>
        <taxon>Eukaryota</taxon>
        <taxon>Fungi</taxon>
        <taxon>Dikarya</taxon>
        <taxon>Ascomycota</taxon>
        <taxon>Pezizomycotina</taxon>
        <taxon>Eurotiomycetes</taxon>
        <taxon>Eurotiomycetidae</taxon>
        <taxon>Eurotiales</taxon>
        <taxon>Aspergillaceae</taxon>
        <taxon>Aspergillus</taxon>
        <taxon>Aspergillus subgen. Circumdati</taxon>
    </lineage>
</organism>
<dbReference type="InterPro" id="IPR011171">
    <property type="entry name" value="GMF"/>
</dbReference>
<keyword evidence="5" id="KW-1185">Reference proteome</keyword>
<dbReference type="GO" id="GO:0034316">
    <property type="term" value="P:negative regulation of Arp2/3 complex-mediated actin nucleation"/>
    <property type="evidence" value="ECO:0007669"/>
    <property type="project" value="TreeGrafter"/>
</dbReference>
<dbReference type="PANTHER" id="PTHR11249">
    <property type="entry name" value="GLIAL FACTOR NATURATION FACTOR"/>
    <property type="match status" value="1"/>
</dbReference>
<dbReference type="OrthoDB" id="3919494at2759"/>
<evidence type="ECO:0000256" key="2">
    <source>
        <dbReference type="SAM" id="MobiDB-lite"/>
    </source>
</evidence>
<dbReference type="Gene3D" id="3.40.20.10">
    <property type="entry name" value="Severin"/>
    <property type="match status" value="1"/>
</dbReference>
<evidence type="ECO:0000259" key="3">
    <source>
        <dbReference type="PROSITE" id="PS51263"/>
    </source>
</evidence>
<dbReference type="STRING" id="41067.A0A2I2FNE3"/>
<dbReference type="Proteomes" id="UP000234585">
    <property type="component" value="Unassembled WGS sequence"/>
</dbReference>